<feature type="compositionally biased region" description="Basic and acidic residues" evidence="2">
    <location>
        <begin position="572"/>
        <end position="583"/>
    </location>
</feature>
<comment type="caution">
    <text evidence="3">The sequence shown here is derived from an EMBL/GenBank/DDBJ whole genome shotgun (WGS) entry which is preliminary data.</text>
</comment>
<evidence type="ECO:0000313" key="4">
    <source>
        <dbReference type="Proteomes" id="UP000317901"/>
    </source>
</evidence>
<sequence>MKRITILKRDINFTNLNGFSSSLQHSLRIRDKDIDNVMYDQELTSNNKIFYKNEINDLDTSDENQKILNEIFEKISTSSSENTKTEEEKKNANNLKSYKNKLKNFYSVADDDVKDFVISTMQNFKKFDENNYREFLIANSISLKSVKNQTALMKKFCDASATYEASSKKNNIYNANQVKEVILVIPKKNGIDVSEKTNSFLLKTAIDFYKENHPNNEILIAFSHSDETTNHCHLFLNLRNSKTNKFDFVEQETELAEKNQTMALRNKPKFEDFKTEKRKDSVAKKLLLNETQKWRGETLQRLFYQHFNKSAKEQAMNFEAVFNVKDSSNEDAYKFMNEQSKLPKEKRQLNMLHLQTETIQKKIEVSKAVLSEESEKTTNAIGTRNKNQIVIERQKDVYSRKNKELSELKLEVERYNKEKEKKRTEIKRFEEDLKKLKQEETTHKESIKSFTQEYCAKIFDEMRVLYLQVLGLKPFFDRALKNSRLGKIFLKNDALDEDEFIARVKDIVKDKSVTALEFYCSIDRHYDKKDKDLEARTKNLLREEVKHRAANNKNSKNEWTENLDRSAPSSKVENEDSHKLKNT</sequence>
<dbReference type="Gene3D" id="3.30.930.30">
    <property type="match status" value="1"/>
</dbReference>
<feature type="coiled-coil region" evidence="1">
    <location>
        <begin position="391"/>
        <end position="453"/>
    </location>
</feature>
<evidence type="ECO:0000256" key="2">
    <source>
        <dbReference type="SAM" id="MobiDB-lite"/>
    </source>
</evidence>
<keyword evidence="1" id="KW-0175">Coiled coil</keyword>
<dbReference type="AlphaFoldDB" id="A0A5C5PUY3"/>
<dbReference type="EMBL" id="VFIP01000034">
    <property type="protein sequence ID" value="TWR87511.1"/>
    <property type="molecule type" value="Genomic_DNA"/>
</dbReference>
<dbReference type="OrthoDB" id="6842812at2"/>
<accession>A0A5C5PUY3</accession>
<dbReference type="Proteomes" id="UP000317901">
    <property type="component" value="Unassembled WGS sequence"/>
</dbReference>
<name>A0A5C5PUY3_9PSED</name>
<evidence type="ECO:0000256" key="1">
    <source>
        <dbReference type="SAM" id="Coils"/>
    </source>
</evidence>
<protein>
    <recommendedName>
        <fullName evidence="5">Relaxase</fullName>
    </recommendedName>
</protein>
<proteinExistence type="predicted"/>
<feature type="region of interest" description="Disordered" evidence="2">
    <location>
        <begin position="544"/>
        <end position="583"/>
    </location>
</feature>
<gene>
    <name evidence="3" type="ORF">FJD37_16495</name>
</gene>
<organism evidence="3 4">
    <name type="scientific">Pseudomonas saxonica</name>
    <dbReference type="NCBI Taxonomy" id="2600598"/>
    <lineage>
        <taxon>Bacteria</taxon>
        <taxon>Pseudomonadati</taxon>
        <taxon>Pseudomonadota</taxon>
        <taxon>Gammaproteobacteria</taxon>
        <taxon>Pseudomonadales</taxon>
        <taxon>Pseudomonadaceae</taxon>
        <taxon>Pseudomonas</taxon>
    </lineage>
</organism>
<evidence type="ECO:0000313" key="3">
    <source>
        <dbReference type="EMBL" id="TWR87511.1"/>
    </source>
</evidence>
<evidence type="ECO:0008006" key="5">
    <source>
        <dbReference type="Google" id="ProtNLM"/>
    </source>
</evidence>
<reference evidence="3 4" key="1">
    <citation type="submission" date="2019-06" db="EMBL/GenBank/DDBJ databases">
        <title>Pseudomonas bimorpha sp. nov. isolated from bovine raw milk and skim milk concentrate.</title>
        <authorList>
            <person name="Hofmann K."/>
            <person name="Huptas C."/>
            <person name="Doll E."/>
            <person name="Scherer S."/>
            <person name="Wenning M."/>
        </authorList>
    </citation>
    <scope>NUCLEOTIDE SEQUENCE [LARGE SCALE GENOMIC DNA]</scope>
    <source>
        <strain evidence="3 4">DSM 108990</strain>
    </source>
</reference>
<feature type="compositionally biased region" description="Basic and acidic residues" evidence="2">
    <location>
        <begin position="555"/>
        <end position="564"/>
    </location>
</feature>
<dbReference type="RefSeq" id="WP_146426697.1">
    <property type="nucleotide sequence ID" value="NZ_VFIP01000034.1"/>
</dbReference>